<keyword evidence="3" id="KW-0472">Membrane</keyword>
<name>A0ABM4B0A6_VANTA</name>
<evidence type="ECO:0000313" key="5">
    <source>
        <dbReference type="Proteomes" id="UP001652626"/>
    </source>
</evidence>
<dbReference type="PANTHER" id="PTHR45911">
    <property type="entry name" value="C2 DOMAIN-CONTAINING PROTEIN"/>
    <property type="match status" value="1"/>
</dbReference>
<reference evidence="6" key="1">
    <citation type="submission" date="2025-08" db="UniProtKB">
        <authorList>
            <consortium name="RefSeq"/>
        </authorList>
    </citation>
    <scope>IDENTIFICATION</scope>
    <source>
        <tissue evidence="6">Whole body</tissue>
    </source>
</reference>
<dbReference type="RefSeq" id="XP_064076992.1">
    <property type="nucleotide sequence ID" value="XM_064220922.1"/>
</dbReference>
<sequence>MSLKRKWSFRTKVQLESVPPRDGVKCKQNEEVDVDHLSTALRNPVMLSDCDEITPDSQIEFERVSQVIENIDESEIYLIDRNAEVVTSPQSNISDRDPLTQSEKVESIPIPDGLVMDPMSPTALVVPNQLMGRIGSGLSLIRDHGKKVQKYLLKNKKFEVVKRSWTSIVNIVLIEAKDLPDAPANGSSGLYCKFKLGNESHKSKQVNKSKPVWRERFNLYLYEDSSLEVNVWHKTKQKNFMGRCVIDLSQLEKEKTHDLWSELDCGFGSVHMLITLSGSERCISADNVLTTNGVHHETSTEDKFNWYKLDDWTNVGELSVTVHGAKGLSALNISGNVNAFCVLELDNSRIQTHTVRGTSEPTWNKTFTFCVNDVTSALDIAVLDESILQSMKGETIGKISIPLLRINNNEKRWYALKDRSKRHSARGNCPRILLEMSLVWNPVKASMRVLTPKETKYILKPAKFDIPLLYNNLKYIKDIFKVFHNGNEHLKRLFEWENQEKSTMALIGWLSFWYFFRMWMTPLLLVLPFFHYWLTQRNNNALVPVCQIDDDYIEEEQDTKDEKTIKTRLSELQDLTLTIKNGIDYVVSLLERIKNLVNFSVPYLSYLAIVSLIGLSIAFYIIPVNYLFMAFGIYKFTRKFLNPTRVPNNDILDFISRVPDDEILKQWRELKVPEPNLNPSDPTKSR</sequence>
<keyword evidence="3" id="KW-0812">Transmembrane</keyword>
<feature type="transmembrane region" description="Helical" evidence="3">
    <location>
        <begin position="603"/>
        <end position="628"/>
    </location>
</feature>
<dbReference type="GeneID" id="113392781"/>
<evidence type="ECO:0000256" key="2">
    <source>
        <dbReference type="ARBA" id="ARBA00022837"/>
    </source>
</evidence>
<keyword evidence="3" id="KW-1133">Transmembrane helix</keyword>
<accession>A0ABM4B0A6</accession>
<evidence type="ECO:0000259" key="4">
    <source>
        <dbReference type="PROSITE" id="PS50004"/>
    </source>
</evidence>
<protein>
    <submittedName>
        <fullName evidence="6">Multiple C2 and transmembrane domain-containing protein-like isoform X1</fullName>
    </submittedName>
</protein>
<dbReference type="Gene3D" id="2.60.40.150">
    <property type="entry name" value="C2 domain"/>
    <property type="match status" value="2"/>
</dbReference>
<evidence type="ECO:0000313" key="6">
    <source>
        <dbReference type="RefSeq" id="XP_064076992.1"/>
    </source>
</evidence>
<keyword evidence="2" id="KW-0106">Calcium</keyword>
<dbReference type="SUPFAM" id="SSF49562">
    <property type="entry name" value="C2 domain (Calcium/lipid-binding domain, CaLB)"/>
    <property type="match status" value="2"/>
</dbReference>
<evidence type="ECO:0000256" key="1">
    <source>
        <dbReference type="ARBA" id="ARBA00022723"/>
    </source>
</evidence>
<proteinExistence type="predicted"/>
<keyword evidence="5" id="KW-1185">Reference proteome</keyword>
<dbReference type="Proteomes" id="UP001652626">
    <property type="component" value="Chromosome 5"/>
</dbReference>
<feature type="domain" description="C2" evidence="4">
    <location>
        <begin position="298"/>
        <end position="418"/>
    </location>
</feature>
<feature type="transmembrane region" description="Helical" evidence="3">
    <location>
        <begin position="514"/>
        <end position="534"/>
    </location>
</feature>
<evidence type="ECO:0000256" key="3">
    <source>
        <dbReference type="SAM" id="Phobius"/>
    </source>
</evidence>
<dbReference type="Pfam" id="PF00168">
    <property type="entry name" value="C2"/>
    <property type="match status" value="2"/>
</dbReference>
<dbReference type="InterPro" id="IPR000008">
    <property type="entry name" value="C2_dom"/>
</dbReference>
<feature type="domain" description="C2" evidence="4">
    <location>
        <begin position="144"/>
        <end position="261"/>
    </location>
</feature>
<gene>
    <name evidence="6" type="primary">LOC113392781</name>
</gene>
<dbReference type="PROSITE" id="PS50004">
    <property type="entry name" value="C2"/>
    <property type="match status" value="2"/>
</dbReference>
<organism evidence="5 6">
    <name type="scientific">Vanessa tameamea</name>
    <name type="common">Kamehameha butterfly</name>
    <dbReference type="NCBI Taxonomy" id="334116"/>
    <lineage>
        <taxon>Eukaryota</taxon>
        <taxon>Metazoa</taxon>
        <taxon>Ecdysozoa</taxon>
        <taxon>Arthropoda</taxon>
        <taxon>Hexapoda</taxon>
        <taxon>Insecta</taxon>
        <taxon>Pterygota</taxon>
        <taxon>Neoptera</taxon>
        <taxon>Endopterygota</taxon>
        <taxon>Lepidoptera</taxon>
        <taxon>Glossata</taxon>
        <taxon>Ditrysia</taxon>
        <taxon>Papilionoidea</taxon>
        <taxon>Nymphalidae</taxon>
        <taxon>Nymphalinae</taxon>
        <taxon>Vanessa</taxon>
    </lineage>
</organism>
<dbReference type="InterPro" id="IPR035892">
    <property type="entry name" value="C2_domain_sf"/>
</dbReference>
<dbReference type="CDD" id="cd08376">
    <property type="entry name" value="C2B_MCTP_PRT"/>
    <property type="match status" value="1"/>
</dbReference>
<dbReference type="PANTHER" id="PTHR45911:SF4">
    <property type="entry name" value="MULTIPLE C2 AND TRANSMEMBRANE DOMAIN-CONTAINING PROTEIN"/>
    <property type="match status" value="1"/>
</dbReference>
<dbReference type="SMART" id="SM00239">
    <property type="entry name" value="C2"/>
    <property type="match status" value="2"/>
</dbReference>
<keyword evidence="1" id="KW-0479">Metal-binding</keyword>